<keyword evidence="3" id="KW-0808">Transferase</keyword>
<name>A0A848J5H4_9BACT</name>
<evidence type="ECO:0000313" key="3">
    <source>
        <dbReference type="EMBL" id="NMM49770.1"/>
    </source>
</evidence>
<evidence type="ECO:0000259" key="2">
    <source>
        <dbReference type="Pfam" id="PF06580"/>
    </source>
</evidence>
<dbReference type="PANTHER" id="PTHR34220:SF7">
    <property type="entry name" value="SENSOR HISTIDINE KINASE YPDA"/>
    <property type="match status" value="1"/>
</dbReference>
<protein>
    <submittedName>
        <fullName evidence="3">Histidine kinase</fullName>
    </submittedName>
</protein>
<evidence type="ECO:0000256" key="1">
    <source>
        <dbReference type="SAM" id="Phobius"/>
    </source>
</evidence>
<gene>
    <name evidence="3" type="ORF">HH304_15285</name>
</gene>
<dbReference type="InterPro" id="IPR050640">
    <property type="entry name" value="Bact_2-comp_sensor_kinase"/>
</dbReference>
<sequence length="341" mass="39961">MIRISREDHIFLLTTYFFCYLQSIVLRITVQRGVDFLTFTPEAAIYNFICALLAYYILRKVISTDEVFSNEKRQQSFIEILFSLCIYLLVLNGLSILISLAFGNFERNVTYRSLLVTNSGNVLYFLIYALFYFSYTFFKRYKVRQQLLFNAEKALNESKIQNLKTQLTPHFLFNNLNTLDELIHYDQNKASSFLTKFADIYRYALETSDKKLVSLKEEIEFSRNYFTMVDEKYPGEYDLTINIKDLDNYVVPPFSIQTLIENVIKHNIKGSSGIIITIDDDEQFIVIKNSRGKKPLRIAESGRGLNNLKDQFSILSNRNIEVLNEDDLFQVKLPKIYKSEK</sequence>
<evidence type="ECO:0000313" key="4">
    <source>
        <dbReference type="Proteomes" id="UP000559010"/>
    </source>
</evidence>
<feature type="domain" description="Signal transduction histidine kinase internal region" evidence="2">
    <location>
        <begin position="159"/>
        <end position="233"/>
    </location>
</feature>
<dbReference type="AlphaFoldDB" id="A0A848J5H4"/>
<dbReference type="InterPro" id="IPR010559">
    <property type="entry name" value="Sig_transdc_His_kin_internal"/>
</dbReference>
<dbReference type="RefSeq" id="WP_169683191.1">
    <property type="nucleotide sequence ID" value="NZ_JABBNU010000009.1"/>
</dbReference>
<dbReference type="EMBL" id="JABBNU010000009">
    <property type="protein sequence ID" value="NMM49770.1"/>
    <property type="molecule type" value="Genomic_DNA"/>
</dbReference>
<feature type="transmembrane region" description="Helical" evidence="1">
    <location>
        <begin position="36"/>
        <end position="58"/>
    </location>
</feature>
<dbReference type="Pfam" id="PF06580">
    <property type="entry name" value="His_kinase"/>
    <property type="match status" value="1"/>
</dbReference>
<keyword evidence="3" id="KW-0418">Kinase</keyword>
<accession>A0A848J5H4</accession>
<comment type="caution">
    <text evidence="3">The sequence shown here is derived from an EMBL/GenBank/DDBJ whole genome shotgun (WGS) entry which is preliminary data.</text>
</comment>
<organism evidence="3 4">
    <name type="scientific">Marinigracilibium pacificum</name>
    <dbReference type="NCBI Taxonomy" id="2729599"/>
    <lineage>
        <taxon>Bacteria</taxon>
        <taxon>Pseudomonadati</taxon>
        <taxon>Bacteroidota</taxon>
        <taxon>Cytophagia</taxon>
        <taxon>Cytophagales</taxon>
        <taxon>Flammeovirgaceae</taxon>
        <taxon>Marinigracilibium</taxon>
    </lineage>
</organism>
<keyword evidence="1" id="KW-1133">Transmembrane helix</keyword>
<proteinExistence type="predicted"/>
<keyword evidence="1" id="KW-0812">Transmembrane</keyword>
<keyword evidence="1" id="KW-0472">Membrane</keyword>
<dbReference type="PANTHER" id="PTHR34220">
    <property type="entry name" value="SENSOR HISTIDINE KINASE YPDA"/>
    <property type="match status" value="1"/>
</dbReference>
<dbReference type="GO" id="GO:0016020">
    <property type="term" value="C:membrane"/>
    <property type="evidence" value="ECO:0007669"/>
    <property type="project" value="InterPro"/>
</dbReference>
<feature type="transmembrane region" description="Helical" evidence="1">
    <location>
        <begin position="78"/>
        <end position="102"/>
    </location>
</feature>
<dbReference type="GO" id="GO:0000155">
    <property type="term" value="F:phosphorelay sensor kinase activity"/>
    <property type="evidence" value="ECO:0007669"/>
    <property type="project" value="InterPro"/>
</dbReference>
<feature type="transmembrane region" description="Helical" evidence="1">
    <location>
        <begin position="122"/>
        <end position="138"/>
    </location>
</feature>
<feature type="transmembrane region" description="Helical" evidence="1">
    <location>
        <begin position="12"/>
        <end position="30"/>
    </location>
</feature>
<dbReference type="Proteomes" id="UP000559010">
    <property type="component" value="Unassembled WGS sequence"/>
</dbReference>
<keyword evidence="4" id="KW-1185">Reference proteome</keyword>
<reference evidence="3 4" key="1">
    <citation type="submission" date="2020-04" db="EMBL/GenBank/DDBJ databases">
        <title>Flammeovirgaceae bacterium KN852 isolated from deep sea.</title>
        <authorList>
            <person name="Zhang D.-C."/>
        </authorList>
    </citation>
    <scope>NUCLEOTIDE SEQUENCE [LARGE SCALE GENOMIC DNA]</scope>
    <source>
        <strain evidence="3 4">KN852</strain>
    </source>
</reference>